<evidence type="ECO:0000313" key="10">
    <source>
        <dbReference type="Proteomes" id="UP000654482"/>
    </source>
</evidence>
<evidence type="ECO:0000313" key="9">
    <source>
        <dbReference type="EMBL" id="MBE9119222.1"/>
    </source>
</evidence>
<feature type="transmembrane region" description="Helical" evidence="7">
    <location>
        <begin position="319"/>
        <end position="339"/>
    </location>
</feature>
<name>A0A8J7IY59_9CYAN</name>
<dbReference type="PANTHER" id="PTHR42920:SF5">
    <property type="entry name" value="EAMA DOMAIN-CONTAINING PROTEIN"/>
    <property type="match status" value="1"/>
</dbReference>
<keyword evidence="3" id="KW-1003">Cell membrane</keyword>
<evidence type="ECO:0000256" key="3">
    <source>
        <dbReference type="ARBA" id="ARBA00022475"/>
    </source>
</evidence>
<dbReference type="AlphaFoldDB" id="A0A8J7IY59"/>
<comment type="similarity">
    <text evidence="2">Belongs to the EamA transporter family.</text>
</comment>
<dbReference type="RefSeq" id="WP_194032310.1">
    <property type="nucleotide sequence ID" value="NZ_JADEWZ010000110.1"/>
</dbReference>
<organism evidence="9 10">
    <name type="scientific">Lusitaniella coriacea LEGE 07157</name>
    <dbReference type="NCBI Taxonomy" id="945747"/>
    <lineage>
        <taxon>Bacteria</taxon>
        <taxon>Bacillati</taxon>
        <taxon>Cyanobacteriota</taxon>
        <taxon>Cyanophyceae</taxon>
        <taxon>Spirulinales</taxon>
        <taxon>Lusitaniellaceae</taxon>
        <taxon>Lusitaniella</taxon>
    </lineage>
</organism>
<feature type="transmembrane region" description="Helical" evidence="7">
    <location>
        <begin position="20"/>
        <end position="40"/>
    </location>
</feature>
<feature type="transmembrane region" description="Helical" evidence="7">
    <location>
        <begin position="291"/>
        <end position="313"/>
    </location>
</feature>
<proteinExistence type="inferred from homology"/>
<accession>A0A8J7IY59</accession>
<dbReference type="Gene3D" id="1.10.3730.20">
    <property type="match status" value="1"/>
</dbReference>
<evidence type="ECO:0000256" key="2">
    <source>
        <dbReference type="ARBA" id="ARBA00007362"/>
    </source>
</evidence>
<feature type="transmembrane region" description="Helical" evidence="7">
    <location>
        <begin position="261"/>
        <end position="279"/>
    </location>
</feature>
<feature type="non-terminal residue" evidence="9">
    <location>
        <position position="1"/>
    </location>
</feature>
<keyword evidence="4 7" id="KW-0812">Transmembrane</keyword>
<dbReference type="PANTHER" id="PTHR42920">
    <property type="entry name" value="OS03G0707200 PROTEIN-RELATED"/>
    <property type="match status" value="1"/>
</dbReference>
<evidence type="ECO:0000256" key="5">
    <source>
        <dbReference type="ARBA" id="ARBA00022989"/>
    </source>
</evidence>
<reference evidence="9" key="1">
    <citation type="submission" date="2020-10" db="EMBL/GenBank/DDBJ databases">
        <authorList>
            <person name="Castelo-Branco R."/>
            <person name="Eusebio N."/>
            <person name="Adriana R."/>
            <person name="Vieira A."/>
            <person name="Brugerolle De Fraissinette N."/>
            <person name="Rezende De Castro R."/>
            <person name="Schneider M.P."/>
            <person name="Vasconcelos V."/>
            <person name="Leao P.N."/>
        </authorList>
    </citation>
    <scope>NUCLEOTIDE SEQUENCE</scope>
    <source>
        <strain evidence="9">LEGE 07157</strain>
    </source>
</reference>
<comment type="caution">
    <text evidence="9">The sequence shown here is derived from an EMBL/GenBank/DDBJ whole genome shotgun (WGS) entry which is preliminary data.</text>
</comment>
<gene>
    <name evidence="9" type="ORF">IQ249_25560</name>
</gene>
<dbReference type="InterPro" id="IPR051258">
    <property type="entry name" value="Diverse_Substrate_Transporter"/>
</dbReference>
<dbReference type="Pfam" id="PF00892">
    <property type="entry name" value="EamA"/>
    <property type="match status" value="2"/>
</dbReference>
<dbReference type="SUPFAM" id="SSF103481">
    <property type="entry name" value="Multidrug resistance efflux transporter EmrE"/>
    <property type="match status" value="2"/>
</dbReference>
<sequence length="345" mass="36627">PPPPPPAPKPAPKKPKASQVQLGFILILIYSLALSLQNVVTRVIVKPQPSEIFGGIWQLGAYISPSLGNSVLLLLLRMVIVVAVMAFMASFLYPRTWSDVRKFSRSGDRDLWLKVVGSGFFLFLSQVLIYIAFGNLSAGVALTIFFIFPIVTVLLSWIFFGERPSPIRLLATVAVFFGVVLIALAGSGSVNISTLGIATAVGAGITFAFYVLLIQAGAKAVHPIPLSLINFVTILVFSLVSLPLPFISGSVNVAPDMYNEIFWSALVLGGLSLLSYLVNNIGISLIGAARASIFGATGPMFTALLAVLIIGEGLKPQELIGMLIVTAGVAAVSAERLLVKPKPPK</sequence>
<feature type="transmembrane region" description="Helical" evidence="7">
    <location>
        <begin position="139"/>
        <end position="160"/>
    </location>
</feature>
<dbReference type="InterPro" id="IPR000620">
    <property type="entry name" value="EamA_dom"/>
</dbReference>
<feature type="transmembrane region" description="Helical" evidence="7">
    <location>
        <begin position="74"/>
        <end position="94"/>
    </location>
</feature>
<feature type="transmembrane region" description="Helical" evidence="7">
    <location>
        <begin position="115"/>
        <end position="133"/>
    </location>
</feature>
<evidence type="ECO:0000259" key="8">
    <source>
        <dbReference type="Pfam" id="PF00892"/>
    </source>
</evidence>
<feature type="transmembrane region" description="Helical" evidence="7">
    <location>
        <begin position="167"/>
        <end position="186"/>
    </location>
</feature>
<evidence type="ECO:0000256" key="7">
    <source>
        <dbReference type="SAM" id="Phobius"/>
    </source>
</evidence>
<protein>
    <submittedName>
        <fullName evidence="9">EamA family transporter</fullName>
    </submittedName>
</protein>
<feature type="domain" description="EamA" evidence="8">
    <location>
        <begin position="80"/>
        <end position="183"/>
    </location>
</feature>
<dbReference type="InterPro" id="IPR037185">
    <property type="entry name" value="EmrE-like"/>
</dbReference>
<feature type="transmembrane region" description="Helical" evidence="7">
    <location>
        <begin position="226"/>
        <end position="249"/>
    </location>
</feature>
<comment type="subcellular location">
    <subcellularLocation>
        <location evidence="1">Cell membrane</location>
        <topology evidence="1">Multi-pass membrane protein</topology>
    </subcellularLocation>
</comment>
<keyword evidence="6 7" id="KW-0472">Membrane</keyword>
<dbReference type="Proteomes" id="UP000654482">
    <property type="component" value="Unassembled WGS sequence"/>
</dbReference>
<evidence type="ECO:0000256" key="4">
    <source>
        <dbReference type="ARBA" id="ARBA00022692"/>
    </source>
</evidence>
<feature type="transmembrane region" description="Helical" evidence="7">
    <location>
        <begin position="192"/>
        <end position="214"/>
    </location>
</feature>
<evidence type="ECO:0000256" key="6">
    <source>
        <dbReference type="ARBA" id="ARBA00023136"/>
    </source>
</evidence>
<dbReference type="GO" id="GO:0005886">
    <property type="term" value="C:plasma membrane"/>
    <property type="evidence" value="ECO:0007669"/>
    <property type="project" value="UniProtKB-SubCell"/>
</dbReference>
<feature type="transmembrane region" description="Helical" evidence="7">
    <location>
        <begin position="52"/>
        <end position="68"/>
    </location>
</feature>
<dbReference type="EMBL" id="JADEWZ010000110">
    <property type="protein sequence ID" value="MBE9119222.1"/>
    <property type="molecule type" value="Genomic_DNA"/>
</dbReference>
<keyword evidence="10" id="KW-1185">Reference proteome</keyword>
<evidence type="ECO:0000256" key="1">
    <source>
        <dbReference type="ARBA" id="ARBA00004651"/>
    </source>
</evidence>
<feature type="domain" description="EamA" evidence="8">
    <location>
        <begin position="195"/>
        <end position="333"/>
    </location>
</feature>
<keyword evidence="5 7" id="KW-1133">Transmembrane helix</keyword>